<dbReference type="Pfam" id="PF00849">
    <property type="entry name" value="PseudoU_synth_2"/>
    <property type="match status" value="1"/>
</dbReference>
<proteinExistence type="inferred from homology"/>
<comment type="catalytic activity">
    <reaction evidence="1 5">
        <text>a uridine in RNA = a pseudouridine in RNA</text>
        <dbReference type="Rhea" id="RHEA:48348"/>
        <dbReference type="Rhea" id="RHEA-COMP:12068"/>
        <dbReference type="Rhea" id="RHEA-COMP:12069"/>
        <dbReference type="ChEBI" id="CHEBI:65314"/>
        <dbReference type="ChEBI" id="CHEBI:65315"/>
    </reaction>
</comment>
<gene>
    <name evidence="7" type="ordered locus">Aflv_2338</name>
</gene>
<evidence type="ECO:0000256" key="1">
    <source>
        <dbReference type="ARBA" id="ARBA00000073"/>
    </source>
</evidence>
<dbReference type="STRING" id="491915.Aflv_2338"/>
<reference evidence="7 8" key="1">
    <citation type="journal article" date="2008" name="Genome Biol.">
        <title>Encapsulated in silica: genome, proteome and physiology of the thermophilic bacterium Anoxybacillus flavithermus WK1.</title>
        <authorList>
            <person name="Saw J.H."/>
            <person name="Mountain B.W."/>
            <person name="Feng L."/>
            <person name="Omelchenko M.V."/>
            <person name="Hou S."/>
            <person name="Saito J.A."/>
            <person name="Stott M.B."/>
            <person name="Li D."/>
            <person name="Zhao G."/>
            <person name="Wu J."/>
            <person name="Galperin M.Y."/>
            <person name="Koonin E.V."/>
            <person name="Makarova K.S."/>
            <person name="Wolf Y.I."/>
            <person name="Rigden D.J."/>
            <person name="Dunfield P.F."/>
            <person name="Wang L."/>
            <person name="Alam M."/>
        </authorList>
    </citation>
    <scope>NUCLEOTIDE SEQUENCE [LARGE SCALE GENOMIC DNA]</scope>
    <source>
        <strain evidence="8">DSM 21510 / WK1</strain>
    </source>
</reference>
<evidence type="ECO:0000256" key="5">
    <source>
        <dbReference type="RuleBase" id="RU362028"/>
    </source>
</evidence>
<dbReference type="PANTHER" id="PTHR21600:SF71">
    <property type="entry name" value="PSEUDOURIDINE SYNTHASE"/>
    <property type="match status" value="1"/>
</dbReference>
<evidence type="ECO:0000313" key="7">
    <source>
        <dbReference type="EMBL" id="ACJ34695.1"/>
    </source>
</evidence>
<dbReference type="GO" id="GO:0009982">
    <property type="term" value="F:pseudouridine synthase activity"/>
    <property type="evidence" value="ECO:0007669"/>
    <property type="project" value="InterPro"/>
</dbReference>
<evidence type="ECO:0000256" key="2">
    <source>
        <dbReference type="ARBA" id="ARBA00010876"/>
    </source>
</evidence>
<dbReference type="SUPFAM" id="SSF55120">
    <property type="entry name" value="Pseudouridine synthase"/>
    <property type="match status" value="1"/>
</dbReference>
<dbReference type="EC" id="5.4.99.-" evidence="5"/>
<dbReference type="GO" id="GO:0003723">
    <property type="term" value="F:RNA binding"/>
    <property type="evidence" value="ECO:0007669"/>
    <property type="project" value="InterPro"/>
</dbReference>
<dbReference type="AlphaFoldDB" id="B7GEZ0"/>
<dbReference type="Proteomes" id="UP000000742">
    <property type="component" value="Chromosome"/>
</dbReference>
<accession>B7GEZ0</accession>
<dbReference type="GO" id="GO:0140098">
    <property type="term" value="F:catalytic activity, acting on RNA"/>
    <property type="evidence" value="ECO:0007669"/>
    <property type="project" value="UniProtKB-ARBA"/>
</dbReference>
<dbReference type="Gene3D" id="3.30.2350.10">
    <property type="entry name" value="Pseudouridine synthase"/>
    <property type="match status" value="1"/>
</dbReference>
<dbReference type="FunFam" id="3.30.2350.10:FF:000005">
    <property type="entry name" value="Pseudouridine synthase"/>
    <property type="match status" value="1"/>
</dbReference>
<dbReference type="PROSITE" id="PS01129">
    <property type="entry name" value="PSI_RLU"/>
    <property type="match status" value="1"/>
</dbReference>
<dbReference type="EMBL" id="CP000922">
    <property type="protein sequence ID" value="ACJ34695.1"/>
    <property type="molecule type" value="Genomic_DNA"/>
</dbReference>
<comment type="similarity">
    <text evidence="2 5">Belongs to the pseudouridine synthase RluA family.</text>
</comment>
<dbReference type="InterPro" id="IPR050188">
    <property type="entry name" value="RluA_PseudoU_synthase"/>
</dbReference>
<evidence type="ECO:0000256" key="3">
    <source>
        <dbReference type="ARBA" id="ARBA00023235"/>
    </source>
</evidence>
<dbReference type="InterPro" id="IPR006145">
    <property type="entry name" value="PsdUridine_synth_RsuA/RluA"/>
</dbReference>
<dbReference type="CDD" id="cd02869">
    <property type="entry name" value="PseudoU_synth_RluA_like"/>
    <property type="match status" value="1"/>
</dbReference>
<evidence type="ECO:0000259" key="6">
    <source>
        <dbReference type="Pfam" id="PF00849"/>
    </source>
</evidence>
<evidence type="ECO:0000313" key="8">
    <source>
        <dbReference type="Proteomes" id="UP000000742"/>
    </source>
</evidence>
<dbReference type="PANTHER" id="PTHR21600">
    <property type="entry name" value="MITOCHONDRIAL RNA PSEUDOURIDINE SYNTHASE"/>
    <property type="match status" value="1"/>
</dbReference>
<organism evidence="7 8">
    <name type="scientific">Anoxybacillus flavithermus (strain DSM 21510 / WK1)</name>
    <dbReference type="NCBI Taxonomy" id="491915"/>
    <lineage>
        <taxon>Bacteria</taxon>
        <taxon>Bacillati</taxon>
        <taxon>Bacillota</taxon>
        <taxon>Bacilli</taxon>
        <taxon>Bacillales</taxon>
        <taxon>Anoxybacillaceae</taxon>
        <taxon>Anoxybacillus</taxon>
    </lineage>
</organism>
<protein>
    <recommendedName>
        <fullName evidence="5">Pseudouridine synthase</fullName>
        <ecNumber evidence="5">5.4.99.-</ecNumber>
    </recommendedName>
</protein>
<dbReference type="InterPro" id="IPR006225">
    <property type="entry name" value="PsdUridine_synth_RluC/D"/>
</dbReference>
<dbReference type="KEGG" id="afl:Aflv_2338"/>
<dbReference type="InterPro" id="IPR020103">
    <property type="entry name" value="PsdUridine_synth_cat_dom_sf"/>
</dbReference>
<evidence type="ECO:0000256" key="4">
    <source>
        <dbReference type="PIRSR" id="PIRSR606225-1"/>
    </source>
</evidence>
<sequence>MLVIYCIERVRRMNVQKKGNWLLFEAPKSWGGLSLEQAFQTKWFVPKKMLHEWRMTKGVAINDNIAPFHTIISPNDRIRIRIKEEQIEPTPTYVPLHIVFEDDHVLVVNKRAHMDVHPTQPGQTNTLANAVAFHFQCEGIYSKVRHIHRLDRDTSGVILFAKHALAGAILDQYLAKRTIRRTYIALVHGYVKQKKGTIEAPIGRDRHHPTRRRVSKTGDTAITHYERLQYDKQKHVSLVRLTLDTGRTHQIRVHMSYIGHPLVGDTLYGGKPWIDRQALHAFSLSFLHPFTEELITCSALPDETIFGHIKRGTLL</sequence>
<dbReference type="eggNOG" id="COG0564">
    <property type="taxonomic scope" value="Bacteria"/>
</dbReference>
<dbReference type="HOGENOM" id="CLU_016902_8_0_9"/>
<keyword evidence="3 5" id="KW-0413">Isomerase</keyword>
<feature type="domain" description="Pseudouridine synthase RsuA/RluA-like" evidence="6">
    <location>
        <begin position="104"/>
        <end position="256"/>
    </location>
</feature>
<dbReference type="InterPro" id="IPR006224">
    <property type="entry name" value="PsdUridine_synth_RluA-like_CS"/>
</dbReference>
<comment type="function">
    <text evidence="5">Responsible for synthesis of pseudouridine from uracil.</text>
</comment>
<feature type="active site" evidence="4">
    <location>
        <position position="151"/>
    </location>
</feature>
<dbReference type="GO" id="GO:0000455">
    <property type="term" value="P:enzyme-directed rRNA pseudouridine synthesis"/>
    <property type="evidence" value="ECO:0007669"/>
    <property type="project" value="TreeGrafter"/>
</dbReference>
<name>B7GEZ0_ANOFW</name>
<dbReference type="NCBIfam" id="TIGR00005">
    <property type="entry name" value="rluA_subfam"/>
    <property type="match status" value="1"/>
</dbReference>